<reference evidence="1 2" key="1">
    <citation type="journal article" date="2018" name="PLoS ONE">
        <title>The draft genome of Kipferlia bialata reveals reductive genome evolution in fornicate parasites.</title>
        <authorList>
            <person name="Tanifuji G."/>
            <person name="Takabayashi S."/>
            <person name="Kume K."/>
            <person name="Takagi M."/>
            <person name="Nakayama T."/>
            <person name="Kamikawa R."/>
            <person name="Inagaki Y."/>
            <person name="Hashimoto T."/>
        </authorList>
    </citation>
    <scope>NUCLEOTIDE SEQUENCE [LARGE SCALE GENOMIC DNA]</scope>
    <source>
        <strain evidence="1">NY0173</strain>
    </source>
</reference>
<protein>
    <submittedName>
        <fullName evidence="1">Uncharacterized protein</fullName>
    </submittedName>
</protein>
<proteinExistence type="predicted"/>
<gene>
    <name evidence="1" type="ORF">KIPB_015329</name>
</gene>
<evidence type="ECO:0000313" key="2">
    <source>
        <dbReference type="Proteomes" id="UP000265618"/>
    </source>
</evidence>
<feature type="non-terminal residue" evidence="1">
    <location>
        <position position="82"/>
    </location>
</feature>
<keyword evidence="2" id="KW-1185">Reference proteome</keyword>
<dbReference type="AlphaFoldDB" id="A0A9K3DBV0"/>
<comment type="caution">
    <text evidence="1">The sequence shown here is derived from an EMBL/GenBank/DDBJ whole genome shotgun (WGS) entry which is preliminary data.</text>
</comment>
<organism evidence="1 2">
    <name type="scientific">Kipferlia bialata</name>
    <dbReference type="NCBI Taxonomy" id="797122"/>
    <lineage>
        <taxon>Eukaryota</taxon>
        <taxon>Metamonada</taxon>
        <taxon>Carpediemonas-like organisms</taxon>
        <taxon>Kipferlia</taxon>
    </lineage>
</organism>
<sequence length="82" mass="9209">VARYELSGPTHQLESPLPVVKSALPERELMASLDTNKVFAQTLHQILEDYVREGIHQCFSVSLGKDIETRVAKTQSHILHTV</sequence>
<name>A0A9K3DBV0_9EUKA</name>
<dbReference type="Proteomes" id="UP000265618">
    <property type="component" value="Unassembled WGS sequence"/>
</dbReference>
<feature type="non-terminal residue" evidence="1">
    <location>
        <position position="1"/>
    </location>
</feature>
<evidence type="ECO:0000313" key="1">
    <source>
        <dbReference type="EMBL" id="GIQ91881.1"/>
    </source>
</evidence>
<accession>A0A9K3DBV0</accession>
<dbReference type="EMBL" id="BDIP01008510">
    <property type="protein sequence ID" value="GIQ91881.1"/>
    <property type="molecule type" value="Genomic_DNA"/>
</dbReference>